<name>A0A8S5UH50_9CAUD</name>
<accession>A0A8S5UH50</accession>
<reference evidence="1" key="1">
    <citation type="journal article" date="2021" name="Proc. Natl. Acad. Sci. U.S.A.">
        <title>A Catalog of Tens of Thousands of Viruses from Human Metagenomes Reveals Hidden Associations with Chronic Diseases.</title>
        <authorList>
            <person name="Tisza M.J."/>
            <person name="Buck C.B."/>
        </authorList>
    </citation>
    <scope>NUCLEOTIDE SEQUENCE</scope>
    <source>
        <strain evidence="1">Ctshb19</strain>
    </source>
</reference>
<organism evidence="1">
    <name type="scientific">Myoviridae sp. ctshb19</name>
    <dbReference type="NCBI Taxonomy" id="2825194"/>
    <lineage>
        <taxon>Viruses</taxon>
        <taxon>Duplodnaviria</taxon>
        <taxon>Heunggongvirae</taxon>
        <taxon>Uroviricota</taxon>
        <taxon>Caudoviricetes</taxon>
    </lineage>
</organism>
<sequence length="1213" mass="131396">MSDLTIRSPNGAWVNICSSEWKVMQEDGTWKQINPLDDLRVRHGSNDYWLQIDCDDGGDYCPPEELAKCWPGYSGNFDTTQFKIGGPTGYQLCDCDGNNCKTYTGHTPDYNVVGGRFRSTAPVVPDTVAYSLPVTLSGSEAQVTEMLVYAGTRSGHIEVSVLELDSSVRVRIYNDCVLLGDSSVSGDYFNVFFNTEPPEMKELDCGVEAPANNFLTVRVDAPTGARWHVKLGEANITQKSSFQRPAPCFGTFGPDLPCFVNEDGYYLQQESAVYENVHYVPTTGLVRIDLTVHGTKPLTLEVFYNGGRIATTTTNNSATLTKVAATLAFNHAVVGGDNFIIVRSTGPRGYSDWTYAMYCPNLHGSRLDLAPVMKVPANVPADILCQPLSQTLNPAFAVTGQGAPRTDIHFNMSGELAGDLAVEYFATDNVQFLFYQGTHPNEVFVAGTPSVVNGHGRFHFRFDPRKGSVIHAQVMGPCCPEWSMQLMGSIPPPIIDIFDAEIQRPAGGQSALLCFDVKLRNKTPKRVTFDWDITPLTALPSPEGNCLITEVIEQSPYCNIVATGVGRGGPYDNNTNIGYPQALQVSSSLHDPNCAVGGQYYVLETEIELPYTGTYTLVGTADDNLAVWLDCVQVFQGPRYGDAWRDTHRGTFSAEAGWQALSVMYQNVPNCTVGWMKLVILDTAGNVVFATNPNQVWRSKAGAISVEPPTQVPINYPADYNPVSGSGAVESCTDSTRVCVPICGSDLMGPDVQFQLNIKNIVNADLGRLSAIGTIKNGITRDCEQNTNIAVLDGGPDEYVNRGGRKMYVSKLSGNSGAVYVMDTTLNIQAGGVYTVYFFGLDTAELFIDCAQVARVSGANAAAKVRFVMNAGARKMYINYYTNPGNGRRTGYAAMVLVDSLNRIVYASNAADWRGRIVSEGSAPNCSQFPPTCEIFGNSVEQQSHTGASGNFTVGYGAIKVRSSLHSNSSQGSGTWSVQYKPQLPAGNYTLVWSCDDSGVAYINCTQIGRKTSNWRDTQRNAFTVTDGSKPTLVTIAYSNGGDVTWANWAILDAGGNAVSVSGPGLPGNSSASGNYLANIAGSPLGETYDPGRSRVGWMIHWGGSIWGTGTDYAWWSAENEIDIPADGTYYAVADADDSMGLYIDCTNRPTNGTPFVLSAGRVKVHVRCYNYKAKDANWFGFILYKADGTPVYTSRAAGWKAKRADLDFSGMS</sequence>
<proteinExistence type="predicted"/>
<dbReference type="EMBL" id="BK016086">
    <property type="protein sequence ID" value="DAF93755.1"/>
    <property type="molecule type" value="Genomic_DNA"/>
</dbReference>
<protein>
    <recommendedName>
        <fullName evidence="2">PA14 domain-containing protein</fullName>
    </recommendedName>
</protein>
<evidence type="ECO:0008006" key="2">
    <source>
        <dbReference type="Google" id="ProtNLM"/>
    </source>
</evidence>
<evidence type="ECO:0000313" key="1">
    <source>
        <dbReference type="EMBL" id="DAF93755.1"/>
    </source>
</evidence>